<feature type="compositionally biased region" description="Low complexity" evidence="1">
    <location>
        <begin position="116"/>
        <end position="141"/>
    </location>
</feature>
<organism evidence="3 4">
    <name type="scientific">Aureobasidium namibiae CBS 147.97</name>
    <dbReference type="NCBI Taxonomy" id="1043004"/>
    <lineage>
        <taxon>Eukaryota</taxon>
        <taxon>Fungi</taxon>
        <taxon>Dikarya</taxon>
        <taxon>Ascomycota</taxon>
        <taxon>Pezizomycotina</taxon>
        <taxon>Dothideomycetes</taxon>
        <taxon>Dothideomycetidae</taxon>
        <taxon>Dothideales</taxon>
        <taxon>Saccotheciaceae</taxon>
        <taxon>Aureobasidium</taxon>
    </lineage>
</organism>
<feature type="region of interest" description="Disordered" evidence="1">
    <location>
        <begin position="1"/>
        <end position="48"/>
    </location>
</feature>
<reference evidence="3 4" key="1">
    <citation type="journal article" date="2014" name="BMC Genomics">
        <title>Genome sequencing of four Aureobasidium pullulans varieties: biotechnological potential, stress tolerance, and description of new species.</title>
        <authorList>
            <person name="Gostin Ar C."/>
            <person name="Ohm R.A."/>
            <person name="Kogej T."/>
            <person name="Sonjak S."/>
            <person name="Turk M."/>
            <person name="Zajc J."/>
            <person name="Zalar P."/>
            <person name="Grube M."/>
            <person name="Sun H."/>
            <person name="Han J."/>
            <person name="Sharma A."/>
            <person name="Chiniquy J."/>
            <person name="Ngan C.Y."/>
            <person name="Lipzen A."/>
            <person name="Barry K."/>
            <person name="Grigoriev I.V."/>
            <person name="Gunde-Cimerman N."/>
        </authorList>
    </citation>
    <scope>NUCLEOTIDE SEQUENCE [LARGE SCALE GENOMIC DNA]</scope>
    <source>
        <strain evidence="3 4">CBS 147.97</strain>
    </source>
</reference>
<feature type="domain" description="Velvet" evidence="2">
    <location>
        <begin position="1"/>
        <end position="263"/>
    </location>
</feature>
<dbReference type="AlphaFoldDB" id="A0A074X351"/>
<sequence>MAGSQSGRQRQNTDQPSPQARIHTTRTRRPPFRRQHQHNRHQLPEEDRFVELRRSARIARLHQEQYRELHIQQHQPASTMADVARRTYARNDHGPRSVESRRSTTRSEPTQHRHTTTTSSTSPYTLTLTTSPPTSLSPSTPFPTRLLITTPRPSRSPPLLAVISLISPSGIPLPAGSLLSSTQKLMDSVSEPTRADLAMLSRGQRGEVVGAVGFEGLCVREQGEYRVRVTLARMEGEGWEAVAEVDSGVFRVAGREGVNGVKR</sequence>
<feature type="compositionally biased region" description="Basic residues" evidence="1">
    <location>
        <begin position="23"/>
        <end position="41"/>
    </location>
</feature>
<evidence type="ECO:0000256" key="1">
    <source>
        <dbReference type="SAM" id="MobiDB-lite"/>
    </source>
</evidence>
<name>A0A074X351_9PEZI</name>
<dbReference type="OrthoDB" id="3916977at2759"/>
<proteinExistence type="predicted"/>
<dbReference type="GeneID" id="25412967"/>
<keyword evidence="4" id="KW-1185">Reference proteome</keyword>
<protein>
    <recommendedName>
        <fullName evidence="2">Velvet domain-containing protein</fullName>
    </recommendedName>
</protein>
<evidence type="ECO:0000259" key="2">
    <source>
        <dbReference type="PROSITE" id="PS51821"/>
    </source>
</evidence>
<dbReference type="InterPro" id="IPR037525">
    <property type="entry name" value="Velvet_dom"/>
</dbReference>
<dbReference type="Gene3D" id="2.60.40.3960">
    <property type="entry name" value="Velvet domain"/>
    <property type="match status" value="1"/>
</dbReference>
<dbReference type="Proteomes" id="UP000027730">
    <property type="component" value="Unassembled WGS sequence"/>
</dbReference>
<feature type="compositionally biased region" description="Polar residues" evidence="1">
    <location>
        <begin position="1"/>
        <end position="18"/>
    </location>
</feature>
<feature type="region of interest" description="Disordered" evidence="1">
    <location>
        <begin position="88"/>
        <end position="141"/>
    </location>
</feature>
<accession>A0A074X351</accession>
<dbReference type="RefSeq" id="XP_013430979.1">
    <property type="nucleotide sequence ID" value="XM_013575525.1"/>
</dbReference>
<dbReference type="HOGENOM" id="CLU_092470_0_0_1"/>
<gene>
    <name evidence="3" type="ORF">M436DRAFT_60276</name>
</gene>
<feature type="compositionally biased region" description="Basic and acidic residues" evidence="1">
    <location>
        <begin position="88"/>
        <end position="102"/>
    </location>
</feature>
<dbReference type="InterPro" id="IPR038491">
    <property type="entry name" value="Velvet_dom_sf"/>
</dbReference>
<evidence type="ECO:0000313" key="4">
    <source>
        <dbReference type="Proteomes" id="UP000027730"/>
    </source>
</evidence>
<dbReference type="PROSITE" id="PS51821">
    <property type="entry name" value="VELVET"/>
    <property type="match status" value="1"/>
</dbReference>
<dbReference type="EMBL" id="KL584703">
    <property type="protein sequence ID" value="KEQ76442.1"/>
    <property type="molecule type" value="Genomic_DNA"/>
</dbReference>
<evidence type="ECO:0000313" key="3">
    <source>
        <dbReference type="EMBL" id="KEQ76442.1"/>
    </source>
</evidence>